<dbReference type="EMBL" id="LAPT01000038">
    <property type="protein sequence ID" value="PXF31577.1"/>
    <property type="molecule type" value="Genomic_DNA"/>
</dbReference>
<evidence type="ECO:0000313" key="7">
    <source>
        <dbReference type="Proteomes" id="UP000248090"/>
    </source>
</evidence>
<feature type="transmembrane region" description="Helical" evidence="4">
    <location>
        <begin position="331"/>
        <end position="353"/>
    </location>
</feature>
<dbReference type="Gene3D" id="1.20.1250.20">
    <property type="entry name" value="MFS general substrate transporter like domains"/>
    <property type="match status" value="1"/>
</dbReference>
<dbReference type="InterPro" id="IPR036259">
    <property type="entry name" value="MFS_trans_sf"/>
</dbReference>
<keyword evidence="2 4" id="KW-1133">Transmembrane helix</keyword>
<dbReference type="PANTHER" id="PTHR23537:SF1">
    <property type="entry name" value="SUGAR TRANSPORTER"/>
    <property type="match status" value="1"/>
</dbReference>
<dbReference type="PANTHER" id="PTHR23537">
    <property type="match status" value="1"/>
</dbReference>
<feature type="transmembrane region" description="Helical" evidence="4">
    <location>
        <begin position="80"/>
        <end position="104"/>
    </location>
</feature>
<sequence>MAYSTQAWKVVFAGICSLILTVGLARFAYTPMLAVMRDQTWLTEVAGGWLATFNYAGYMSGALLAATIKRLDIKFQLYRLGLLAALLSTAAMGMTDNVIAWGILRYISGMSSVAGLLISSGLVLNWLLQHNQRLELGIHFAGMGLGIVVSGLAVAALLPLLQWGELWLALGVLGILFFIPAWSWMPMPVTLDSRQQQQQSPPPERRWMLLMIASYFCAGFGYVISATFIVEMVEQPSAQAGSGSLIWIVVGLAAAPACFIWDQLNRRLGDIPTLMLAYLLQIISIMLPVFSQSLPAYLLCAVLYGVTFMGIVSLTLTLIGRCYPANPAKAMARLTLSYGAAQIIAPAITGYIASATGQYSGALWMAAAMMTLGIGLLVMLHRLQPARRGSSIVRTSQ</sequence>
<feature type="domain" description="Major facilitator superfamily (MFS) profile" evidence="5">
    <location>
        <begin position="207"/>
        <end position="397"/>
    </location>
</feature>
<feature type="transmembrane region" description="Helical" evidence="4">
    <location>
        <begin position="242"/>
        <end position="261"/>
    </location>
</feature>
<keyword evidence="7" id="KW-1185">Reference proteome</keyword>
<evidence type="ECO:0000256" key="2">
    <source>
        <dbReference type="ARBA" id="ARBA00022989"/>
    </source>
</evidence>
<dbReference type="InterPro" id="IPR010645">
    <property type="entry name" value="MFS_4"/>
</dbReference>
<evidence type="ECO:0000256" key="3">
    <source>
        <dbReference type="ARBA" id="ARBA00023136"/>
    </source>
</evidence>
<dbReference type="Pfam" id="PF06779">
    <property type="entry name" value="MFS_4"/>
    <property type="match status" value="1"/>
</dbReference>
<proteinExistence type="predicted"/>
<feature type="transmembrane region" description="Helical" evidence="4">
    <location>
        <begin position="49"/>
        <end position="68"/>
    </location>
</feature>
<evidence type="ECO:0000256" key="1">
    <source>
        <dbReference type="ARBA" id="ARBA00022692"/>
    </source>
</evidence>
<feature type="transmembrane region" description="Helical" evidence="4">
    <location>
        <begin position="110"/>
        <end position="128"/>
    </location>
</feature>
<evidence type="ECO:0000256" key="4">
    <source>
        <dbReference type="SAM" id="Phobius"/>
    </source>
</evidence>
<feature type="transmembrane region" description="Helical" evidence="4">
    <location>
        <begin position="140"/>
        <end position="160"/>
    </location>
</feature>
<feature type="transmembrane region" description="Helical" evidence="4">
    <location>
        <begin position="7"/>
        <end position="29"/>
    </location>
</feature>
<name>A0ABX5LZC3_9GAMM</name>
<comment type="caution">
    <text evidence="6">The sequence shown here is derived from an EMBL/GenBank/DDBJ whole genome shotgun (WGS) entry which is preliminary data.</text>
</comment>
<reference evidence="6 7" key="1">
    <citation type="submission" date="2015-03" db="EMBL/GenBank/DDBJ databases">
        <authorList>
            <person name="Krishnan R."/>
            <person name="Midha S."/>
            <person name="Patil P.B."/>
            <person name="Rameshkumar N."/>
        </authorList>
    </citation>
    <scope>NUCLEOTIDE SEQUENCE [LARGE SCALE GENOMIC DNA]</scope>
    <source>
        <strain evidence="6 7">L1E11</strain>
    </source>
</reference>
<evidence type="ECO:0000313" key="6">
    <source>
        <dbReference type="EMBL" id="PXF31577.1"/>
    </source>
</evidence>
<dbReference type="InterPro" id="IPR020846">
    <property type="entry name" value="MFS_dom"/>
</dbReference>
<feature type="transmembrane region" description="Helical" evidence="4">
    <location>
        <begin position="359"/>
        <end position="380"/>
    </location>
</feature>
<dbReference type="RefSeq" id="WP_243410047.1">
    <property type="nucleotide sequence ID" value="NZ_CP177354.1"/>
</dbReference>
<keyword evidence="3 4" id="KW-0472">Membrane</keyword>
<feature type="transmembrane region" description="Helical" evidence="4">
    <location>
        <begin position="296"/>
        <end position="319"/>
    </location>
</feature>
<dbReference type="SUPFAM" id="SSF103473">
    <property type="entry name" value="MFS general substrate transporter"/>
    <property type="match status" value="1"/>
</dbReference>
<evidence type="ECO:0000259" key="5">
    <source>
        <dbReference type="PROSITE" id="PS50850"/>
    </source>
</evidence>
<feature type="transmembrane region" description="Helical" evidence="4">
    <location>
        <begin position="207"/>
        <end position="230"/>
    </location>
</feature>
<gene>
    <name evidence="6" type="ORF">WH50_09080</name>
</gene>
<feature type="transmembrane region" description="Helical" evidence="4">
    <location>
        <begin position="273"/>
        <end position="290"/>
    </location>
</feature>
<dbReference type="PROSITE" id="PS50850">
    <property type="entry name" value="MFS"/>
    <property type="match status" value="1"/>
</dbReference>
<protein>
    <submittedName>
        <fullName evidence="6">Major facilitator transporter</fullName>
    </submittedName>
</protein>
<accession>A0ABX5LZC3</accession>
<keyword evidence="1 4" id="KW-0812">Transmembrane</keyword>
<feature type="transmembrane region" description="Helical" evidence="4">
    <location>
        <begin position="166"/>
        <end position="186"/>
    </location>
</feature>
<dbReference type="Proteomes" id="UP000248090">
    <property type="component" value="Unassembled WGS sequence"/>
</dbReference>
<organism evidence="6 7">
    <name type="scientific">Pokkaliibacter plantistimulans</name>
    <dbReference type="NCBI Taxonomy" id="1635171"/>
    <lineage>
        <taxon>Bacteria</taxon>
        <taxon>Pseudomonadati</taxon>
        <taxon>Pseudomonadota</taxon>
        <taxon>Gammaproteobacteria</taxon>
        <taxon>Oceanospirillales</taxon>
        <taxon>Balneatrichaceae</taxon>
        <taxon>Pokkaliibacter</taxon>
    </lineage>
</organism>